<dbReference type="InterPro" id="IPR013976">
    <property type="entry name" value="HDOD"/>
</dbReference>
<name>A0A4Q9JV51_9BACT</name>
<accession>A0A4Q9JV51</accession>
<comment type="caution">
    <text evidence="2">The sequence shown here is derived from an EMBL/GenBank/DDBJ whole genome shotgun (WGS) entry which is preliminary data.</text>
</comment>
<evidence type="ECO:0000259" key="1">
    <source>
        <dbReference type="PROSITE" id="PS51833"/>
    </source>
</evidence>
<dbReference type="AlphaFoldDB" id="A0A4Q9JV51"/>
<reference evidence="2 3" key="1">
    <citation type="submission" date="2018-07" db="EMBL/GenBank/DDBJ databases">
        <title>Campylobacter zealandensis sp. nov., isolated from birds and water in New Zealand.</title>
        <authorList>
            <person name="Wilkinson D.A."/>
            <person name="Biggs P.J."/>
            <person name="French N.P."/>
            <person name="Midwinter A.C."/>
        </authorList>
    </citation>
    <scope>NUCLEOTIDE SEQUENCE [LARGE SCALE GENOMIC DNA]</scope>
    <source>
        <strain evidence="2 3">B423b</strain>
    </source>
</reference>
<sequence length="289" mass="32583">MQSSNEDINEILLKSVEILPPLPDTIVKLNNYIEKSGSNIETNKVAEIISSDPLITAKLLKLANSPYYGFSREITTINQVITLLGIGNIKNLITADSIKDSFKVDLSPYGLDTSVFLNSCREEIFFIANWLNEEDRQLSYLLAPCALLLRLGMIIFANFLIQNNKDKEFLEYLKKTGLSDIKEAENKYLGVDHISFLGFLLHRWNFDESLVETICYIHTPHSASEKVKKSSYALSVIDHLFTPYNGSSPFNVKTAISLLEEANSQGISFNMHNFLAKLPPKAKENLNKN</sequence>
<feature type="domain" description="HDOD" evidence="1">
    <location>
        <begin position="19"/>
        <end position="220"/>
    </location>
</feature>
<dbReference type="InterPro" id="IPR052340">
    <property type="entry name" value="RNase_Y/CdgJ"/>
</dbReference>
<gene>
    <name evidence="2" type="ORF">DU473_04025</name>
</gene>
<dbReference type="PANTHER" id="PTHR33525">
    <property type="match status" value="1"/>
</dbReference>
<evidence type="ECO:0000313" key="2">
    <source>
        <dbReference type="EMBL" id="TBR81263.1"/>
    </source>
</evidence>
<dbReference type="OrthoDB" id="9803649at2"/>
<keyword evidence="3" id="KW-1185">Reference proteome</keyword>
<organism evidence="2 3">
    <name type="scientific">Campylobacter novaezeelandiae</name>
    <dbReference type="NCBI Taxonomy" id="2267891"/>
    <lineage>
        <taxon>Bacteria</taxon>
        <taxon>Pseudomonadati</taxon>
        <taxon>Campylobacterota</taxon>
        <taxon>Epsilonproteobacteria</taxon>
        <taxon>Campylobacterales</taxon>
        <taxon>Campylobacteraceae</taxon>
        <taxon>Campylobacter</taxon>
    </lineage>
</organism>
<dbReference type="PROSITE" id="PS51833">
    <property type="entry name" value="HDOD"/>
    <property type="match status" value="1"/>
</dbReference>
<dbReference type="Gene3D" id="1.10.3210.10">
    <property type="entry name" value="Hypothetical protein af1432"/>
    <property type="match status" value="1"/>
</dbReference>
<dbReference type="EMBL" id="QPGR01000006">
    <property type="protein sequence ID" value="TBR81263.1"/>
    <property type="molecule type" value="Genomic_DNA"/>
</dbReference>
<dbReference type="PANTHER" id="PTHR33525:SF3">
    <property type="entry name" value="RIBONUCLEASE Y"/>
    <property type="match status" value="1"/>
</dbReference>
<proteinExistence type="predicted"/>
<dbReference type="Proteomes" id="UP000292583">
    <property type="component" value="Unassembled WGS sequence"/>
</dbReference>
<dbReference type="SUPFAM" id="SSF109604">
    <property type="entry name" value="HD-domain/PDEase-like"/>
    <property type="match status" value="1"/>
</dbReference>
<dbReference type="Pfam" id="PF08668">
    <property type="entry name" value="HDOD"/>
    <property type="match status" value="1"/>
</dbReference>
<dbReference type="RefSeq" id="WP_131186560.1">
    <property type="nucleotide sequence ID" value="NZ_QPGR01000006.1"/>
</dbReference>
<evidence type="ECO:0000313" key="3">
    <source>
        <dbReference type="Proteomes" id="UP000292583"/>
    </source>
</evidence>
<protein>
    <submittedName>
        <fullName evidence="2">HDOD domain-containing protein</fullName>
    </submittedName>
</protein>